<comment type="caution">
    <text evidence="12">The sequence shown here is derived from an EMBL/GenBank/DDBJ whole genome shotgun (WGS) entry which is preliminary data.</text>
</comment>
<evidence type="ECO:0000256" key="8">
    <source>
        <dbReference type="ARBA" id="ARBA00023316"/>
    </source>
</evidence>
<reference evidence="12 13" key="1">
    <citation type="submission" date="2017-05" db="EMBL/GenBank/DDBJ databases">
        <title>Draft genome sequence of Elsinoe australis.</title>
        <authorList>
            <person name="Cheng Q."/>
        </authorList>
    </citation>
    <scope>NUCLEOTIDE SEQUENCE [LARGE SCALE GENOMIC DNA]</scope>
    <source>
        <strain evidence="12 13">NL1</strain>
    </source>
</reference>
<name>A0A2P7YJM1_9PEZI</name>
<keyword evidence="13" id="KW-1185">Reference proteome</keyword>
<evidence type="ECO:0000256" key="10">
    <source>
        <dbReference type="SAM" id="Phobius"/>
    </source>
</evidence>
<dbReference type="STRING" id="40998.A0A2P7YJM1"/>
<evidence type="ECO:0000256" key="3">
    <source>
        <dbReference type="ARBA" id="ARBA00022692"/>
    </source>
</evidence>
<dbReference type="Proteomes" id="UP000243723">
    <property type="component" value="Unassembled WGS sequence"/>
</dbReference>
<protein>
    <recommendedName>
        <fullName evidence="11">GH16 domain-containing protein</fullName>
    </recommendedName>
</protein>
<feature type="domain" description="GH16" evidence="11">
    <location>
        <begin position="384"/>
        <end position="727"/>
    </location>
</feature>
<proteinExistence type="inferred from homology"/>
<comment type="similarity">
    <text evidence="2">Belongs to the SKN1/KRE6 family.</text>
</comment>
<dbReference type="AlphaFoldDB" id="A0A2P7YJM1"/>
<dbReference type="OrthoDB" id="412647at2759"/>
<gene>
    <name evidence="12" type="ORF">B9Z65_5978</name>
</gene>
<dbReference type="PANTHER" id="PTHR31361:SF14">
    <property type="entry name" value="GH16 DOMAIN-CONTAINING PROTEIN"/>
    <property type="match status" value="1"/>
</dbReference>
<dbReference type="SUPFAM" id="SSF49899">
    <property type="entry name" value="Concanavalin A-like lectins/glucanases"/>
    <property type="match status" value="1"/>
</dbReference>
<dbReference type="GO" id="GO:0015926">
    <property type="term" value="F:glucosidase activity"/>
    <property type="evidence" value="ECO:0007669"/>
    <property type="project" value="TreeGrafter"/>
</dbReference>
<evidence type="ECO:0000313" key="12">
    <source>
        <dbReference type="EMBL" id="PSK36163.1"/>
    </source>
</evidence>
<dbReference type="InterPro" id="IPR000757">
    <property type="entry name" value="Beta-glucanase-like"/>
</dbReference>
<keyword evidence="8" id="KW-0961">Cell wall biogenesis/degradation</keyword>
<dbReference type="GO" id="GO:0005789">
    <property type="term" value="C:endoplasmic reticulum membrane"/>
    <property type="evidence" value="ECO:0007669"/>
    <property type="project" value="TreeGrafter"/>
</dbReference>
<evidence type="ECO:0000256" key="2">
    <source>
        <dbReference type="ARBA" id="ARBA00010962"/>
    </source>
</evidence>
<evidence type="ECO:0000259" key="11">
    <source>
        <dbReference type="PROSITE" id="PS51762"/>
    </source>
</evidence>
<dbReference type="GO" id="GO:0031505">
    <property type="term" value="P:fungal-type cell wall organization"/>
    <property type="evidence" value="ECO:0007669"/>
    <property type="project" value="TreeGrafter"/>
</dbReference>
<evidence type="ECO:0000256" key="6">
    <source>
        <dbReference type="ARBA" id="ARBA00023136"/>
    </source>
</evidence>
<evidence type="ECO:0000256" key="9">
    <source>
        <dbReference type="SAM" id="MobiDB-lite"/>
    </source>
</evidence>
<feature type="compositionally biased region" description="Polar residues" evidence="9">
    <location>
        <begin position="34"/>
        <end position="59"/>
    </location>
</feature>
<dbReference type="GO" id="GO:0005886">
    <property type="term" value="C:plasma membrane"/>
    <property type="evidence" value="ECO:0007669"/>
    <property type="project" value="TreeGrafter"/>
</dbReference>
<feature type="compositionally biased region" description="Low complexity" evidence="9">
    <location>
        <begin position="103"/>
        <end position="117"/>
    </location>
</feature>
<organism evidence="12 13">
    <name type="scientific">Elsinoe australis</name>
    <dbReference type="NCBI Taxonomy" id="40998"/>
    <lineage>
        <taxon>Eukaryota</taxon>
        <taxon>Fungi</taxon>
        <taxon>Dikarya</taxon>
        <taxon>Ascomycota</taxon>
        <taxon>Pezizomycotina</taxon>
        <taxon>Dothideomycetes</taxon>
        <taxon>Dothideomycetidae</taxon>
        <taxon>Myriangiales</taxon>
        <taxon>Elsinoaceae</taxon>
        <taxon>Elsinoe</taxon>
    </lineage>
</organism>
<dbReference type="GO" id="GO:0006078">
    <property type="term" value="P:(1-&gt;6)-beta-D-glucan biosynthetic process"/>
    <property type="evidence" value="ECO:0007669"/>
    <property type="project" value="TreeGrafter"/>
</dbReference>
<dbReference type="InterPro" id="IPR013320">
    <property type="entry name" value="ConA-like_dom_sf"/>
</dbReference>
<dbReference type="Gene3D" id="2.60.120.200">
    <property type="match status" value="1"/>
</dbReference>
<evidence type="ECO:0000313" key="13">
    <source>
        <dbReference type="Proteomes" id="UP000243723"/>
    </source>
</evidence>
<dbReference type="EMBL" id="NHZQ01000422">
    <property type="protein sequence ID" value="PSK36163.1"/>
    <property type="molecule type" value="Genomic_DNA"/>
</dbReference>
<feature type="region of interest" description="Disordered" evidence="9">
    <location>
        <begin position="1"/>
        <end position="152"/>
    </location>
</feature>
<accession>A0A2P7YJM1</accession>
<feature type="compositionally biased region" description="Low complexity" evidence="9">
    <location>
        <begin position="85"/>
        <end position="94"/>
    </location>
</feature>
<dbReference type="PROSITE" id="PS51762">
    <property type="entry name" value="GH16_2"/>
    <property type="match status" value="1"/>
</dbReference>
<keyword evidence="5 10" id="KW-1133">Transmembrane helix</keyword>
<evidence type="ECO:0000256" key="4">
    <source>
        <dbReference type="ARBA" id="ARBA00022968"/>
    </source>
</evidence>
<dbReference type="Pfam" id="PF03935">
    <property type="entry name" value="SKN1_KRE6_Sbg1"/>
    <property type="match status" value="1"/>
</dbReference>
<feature type="compositionally biased region" description="Polar residues" evidence="9">
    <location>
        <begin position="132"/>
        <end position="141"/>
    </location>
</feature>
<dbReference type="InterPro" id="IPR005629">
    <property type="entry name" value="Skn1/Kre6/Sbg1"/>
</dbReference>
<keyword evidence="6 10" id="KW-0472">Membrane</keyword>
<keyword evidence="4" id="KW-0735">Signal-anchor</keyword>
<feature type="compositionally biased region" description="Polar residues" evidence="9">
    <location>
        <begin position="73"/>
        <end position="84"/>
    </location>
</feature>
<keyword evidence="3 10" id="KW-0812">Transmembrane</keyword>
<dbReference type="PANTHER" id="PTHR31361">
    <property type="entry name" value="BETA-GLUCAN SYNTHESIS-ASSOCIATED PROTEIN KRE6-RELATED"/>
    <property type="match status" value="1"/>
</dbReference>
<comment type="subcellular location">
    <subcellularLocation>
        <location evidence="1">Membrane</location>
        <topology evidence="1">Single-pass type II membrane protein</topology>
    </subcellularLocation>
</comment>
<sequence>MAPNPPAPLRKSSSKSSFGDVEQAGRSPTGLHAQASSASLNSSVTGSHRSPKIQQQRPISESSGESSSDAVLPTTSQPTEPLQQTSTGSTSDSSRPSRDAIRPGVAGAAALAGASNLPAPPRIPAARGDLSSRGSWTSLSRAGTPRSVQDLGSDYTRYYNPFSSKNNSTTDLAYSPAASNSMVNLNVPLLSQQEKRHSNPFDDGKRVSTDKEENKDEKAAAAAGVLMAGVPAASHVGMDPEKSFFPYLDDRLGAPGADMAGYSFPMMWDEKEDDDDMHMPMVDDDIKLKPSWKDRLSKENIWSTFGMLFMAIGLLMLFIVLPVLSSTGLNMIGYSYDTPLDQFSKYAKPEPWAVVNDRDYPLMSNMRKGLIDKDTPKDAMTKVSSVDGETLNLVFSDEFNDNNRSFYRGDDPYWFAADFWYGATKDLEWYDPDAVTTWDGALELRLDKFRNHNLDYRSGMLNSWNQMCFKGGILEVSVSLPGPAGVHGLWPGVWSMGNLGRPGYLATTYGTWPYTYDDCDAGITPNQSMTDGTSMLPGQRLPSCTCAGEDHPSPGTGRGAVEIDVLEGAADWGFKGYSTATQSMQVAPFDIWYYPNYQFFETPNYQNSFVNSYTGGPFQQAVSVTTMLNNKWFDGAAYQRYSYDYEPGTDENAHVAFLVGDDIQGKFDGRALGPNGNVKARPIAQEPMSIILNLGISPSWTNIQFDKLSFPTVMRIDYVRVYQREGKEMVTCDPPGYPTTRYIAEHPEAYNNPNYTQWTEIPGYSWPKNELMHGCSAA</sequence>
<feature type="compositionally biased region" description="Basic and acidic residues" evidence="9">
    <location>
        <begin position="193"/>
        <end position="214"/>
    </location>
</feature>
<keyword evidence="7" id="KW-0325">Glycoprotein</keyword>
<feature type="transmembrane region" description="Helical" evidence="10">
    <location>
        <begin position="301"/>
        <end position="324"/>
    </location>
</feature>
<evidence type="ECO:0000256" key="1">
    <source>
        <dbReference type="ARBA" id="ARBA00004606"/>
    </source>
</evidence>
<evidence type="ECO:0000256" key="7">
    <source>
        <dbReference type="ARBA" id="ARBA00023180"/>
    </source>
</evidence>
<feature type="region of interest" description="Disordered" evidence="9">
    <location>
        <begin position="192"/>
        <end position="214"/>
    </location>
</feature>
<evidence type="ECO:0000256" key="5">
    <source>
        <dbReference type="ARBA" id="ARBA00022989"/>
    </source>
</evidence>